<sequence length="233" mass="26034">MTNLASVIHDQELVDNADEMEVRSDVLIDLDGLDSERVRFVSFKGAGYHEEHFAVIFGDPEVATSPFVRVHSECITGDLFGSKRCDCGAQLAEFIEQMKYNDGVLIYLRQEGRGIGLYSKLEAYLLQDAGQDTFEANRSLDFPEDGRDFLIAAKMLKALKVKRFSLVTNNPEKVSTLRRAQLEITEVKQTATHVTTQNIKYLMAKRDKGHSLDELEVILMPINGFSGVGSPPS</sequence>
<comment type="catalytic activity">
    <reaction evidence="10">
        <text>GTP + 4 H2O = 2,5-diamino-6-hydroxy-4-(5-phosphoribosylamino)-pyrimidine + formate + 2 phosphate + 3 H(+)</text>
        <dbReference type="Rhea" id="RHEA:23704"/>
        <dbReference type="ChEBI" id="CHEBI:15377"/>
        <dbReference type="ChEBI" id="CHEBI:15378"/>
        <dbReference type="ChEBI" id="CHEBI:15740"/>
        <dbReference type="ChEBI" id="CHEBI:37565"/>
        <dbReference type="ChEBI" id="CHEBI:43474"/>
        <dbReference type="ChEBI" id="CHEBI:58614"/>
        <dbReference type="EC" id="3.5.4.25"/>
    </reaction>
</comment>
<keyword evidence="5" id="KW-0479">Metal-binding</keyword>
<comment type="cofactor">
    <cofactor evidence="1">
        <name>Zn(2+)</name>
        <dbReference type="ChEBI" id="CHEBI:29105"/>
    </cofactor>
</comment>
<keyword evidence="6" id="KW-0547">Nucleotide-binding</keyword>
<gene>
    <name evidence="12" type="ORF">SAMN04488518_1246</name>
</gene>
<evidence type="ECO:0000256" key="2">
    <source>
        <dbReference type="ARBA" id="ARBA00004853"/>
    </source>
</evidence>
<evidence type="ECO:0000256" key="9">
    <source>
        <dbReference type="ARBA" id="ARBA00023134"/>
    </source>
</evidence>
<evidence type="ECO:0000256" key="1">
    <source>
        <dbReference type="ARBA" id="ARBA00001947"/>
    </source>
</evidence>
<keyword evidence="8" id="KW-0862">Zinc</keyword>
<evidence type="ECO:0000259" key="11">
    <source>
        <dbReference type="Pfam" id="PF00925"/>
    </source>
</evidence>
<dbReference type="SUPFAM" id="SSF142695">
    <property type="entry name" value="RibA-like"/>
    <property type="match status" value="1"/>
</dbReference>
<reference evidence="12 13" key="1">
    <citation type="submission" date="2016-10" db="EMBL/GenBank/DDBJ databases">
        <authorList>
            <person name="Varghese N."/>
            <person name="Submissions S."/>
        </authorList>
    </citation>
    <scope>NUCLEOTIDE SEQUENCE [LARGE SCALE GENOMIC DNA]</scope>
    <source>
        <strain evidence="12 13">DSM 16392</strain>
    </source>
</reference>
<name>A0A1I4FZL5_9HYPH</name>
<dbReference type="CDD" id="cd00641">
    <property type="entry name" value="GTP_cyclohydro2"/>
    <property type="match status" value="1"/>
</dbReference>
<evidence type="ECO:0000256" key="7">
    <source>
        <dbReference type="ARBA" id="ARBA00022801"/>
    </source>
</evidence>
<dbReference type="EMBL" id="FOSK01000024">
    <property type="protein sequence ID" value="SFL22740.1"/>
    <property type="molecule type" value="Genomic_DNA"/>
</dbReference>
<feature type="domain" description="GTP cyclohydrolase II" evidence="11">
    <location>
        <begin position="38"/>
        <end position="187"/>
    </location>
</feature>
<dbReference type="InterPro" id="IPR032677">
    <property type="entry name" value="GTP_cyclohydro_II"/>
</dbReference>
<dbReference type="PANTHER" id="PTHR21327:SF18">
    <property type="entry name" value="3,4-DIHYDROXY-2-BUTANONE 4-PHOSPHATE SYNTHASE"/>
    <property type="match status" value="1"/>
</dbReference>
<evidence type="ECO:0000256" key="6">
    <source>
        <dbReference type="ARBA" id="ARBA00022741"/>
    </source>
</evidence>
<accession>A0A1I4FZL5</accession>
<dbReference type="Gene3D" id="3.40.50.10990">
    <property type="entry name" value="GTP cyclohydrolase II"/>
    <property type="match status" value="1"/>
</dbReference>
<organism evidence="12 13">
    <name type="scientific">Pseudovibrio ascidiaceicola</name>
    <dbReference type="NCBI Taxonomy" id="285279"/>
    <lineage>
        <taxon>Bacteria</taxon>
        <taxon>Pseudomonadati</taxon>
        <taxon>Pseudomonadota</taxon>
        <taxon>Alphaproteobacteria</taxon>
        <taxon>Hyphomicrobiales</taxon>
        <taxon>Stappiaceae</taxon>
        <taxon>Pseudovibrio</taxon>
    </lineage>
</organism>
<evidence type="ECO:0000256" key="10">
    <source>
        <dbReference type="ARBA" id="ARBA00049295"/>
    </source>
</evidence>
<dbReference type="NCBIfam" id="NF001591">
    <property type="entry name" value="PRK00393.1"/>
    <property type="match status" value="1"/>
</dbReference>
<evidence type="ECO:0000256" key="8">
    <source>
        <dbReference type="ARBA" id="ARBA00022833"/>
    </source>
</evidence>
<evidence type="ECO:0000256" key="4">
    <source>
        <dbReference type="ARBA" id="ARBA00022619"/>
    </source>
</evidence>
<dbReference type="EC" id="3.5.4.25" evidence="3"/>
<dbReference type="InterPro" id="IPR036144">
    <property type="entry name" value="RibA-like_sf"/>
</dbReference>
<dbReference type="Pfam" id="PF00925">
    <property type="entry name" value="GTP_cyclohydro2"/>
    <property type="match status" value="1"/>
</dbReference>
<keyword evidence="13" id="KW-1185">Reference proteome</keyword>
<evidence type="ECO:0000256" key="5">
    <source>
        <dbReference type="ARBA" id="ARBA00022723"/>
    </source>
</evidence>
<evidence type="ECO:0000313" key="13">
    <source>
        <dbReference type="Proteomes" id="UP000199598"/>
    </source>
</evidence>
<dbReference type="RefSeq" id="WP_167550336.1">
    <property type="nucleotide sequence ID" value="NZ_FOSK01000024.1"/>
</dbReference>
<keyword evidence="4" id="KW-0686">Riboflavin biosynthesis</keyword>
<keyword evidence="7" id="KW-0378">Hydrolase</keyword>
<protein>
    <recommendedName>
        <fullName evidence="3">GTP cyclohydrolase II</fullName>
        <ecNumber evidence="3">3.5.4.25</ecNumber>
    </recommendedName>
</protein>
<evidence type="ECO:0000313" key="12">
    <source>
        <dbReference type="EMBL" id="SFL22740.1"/>
    </source>
</evidence>
<keyword evidence="9" id="KW-0342">GTP-binding</keyword>
<dbReference type="PANTHER" id="PTHR21327">
    <property type="entry name" value="GTP CYCLOHYDROLASE II-RELATED"/>
    <property type="match status" value="1"/>
</dbReference>
<dbReference type="Proteomes" id="UP000199598">
    <property type="component" value="Unassembled WGS sequence"/>
</dbReference>
<dbReference type="InterPro" id="IPR000926">
    <property type="entry name" value="RibA"/>
</dbReference>
<comment type="caution">
    <text evidence="12">The sequence shown here is derived from an EMBL/GenBank/DDBJ whole genome shotgun (WGS) entry which is preliminary data.</text>
</comment>
<comment type="pathway">
    <text evidence="2">Cofactor biosynthesis; riboflavin biosynthesis; 5-amino-6-(D-ribitylamino)uracil from GTP: step 1/4.</text>
</comment>
<evidence type="ECO:0000256" key="3">
    <source>
        <dbReference type="ARBA" id="ARBA00012762"/>
    </source>
</evidence>
<proteinExistence type="predicted"/>